<dbReference type="AlphaFoldDB" id="A0A853PWD4"/>
<reference evidence="1 2" key="1">
    <citation type="journal article" date="2016" name="PLoS ONE">
        <title>Genomic Diversity of Enterotoxigenic Strains of Bacteroides fragilis.</title>
        <authorList>
            <person name="Pierce J.V."/>
            <person name="Bernstein H.D."/>
        </authorList>
    </citation>
    <scope>NUCLEOTIDE SEQUENCE [LARGE SCALE GENOMIC DNA]</scope>
    <source>
        <strain evidence="1 2">20793-3</strain>
    </source>
</reference>
<comment type="caution">
    <text evidence="1">The sequence shown here is derived from an EMBL/GenBank/DDBJ whole genome shotgun (WGS) entry which is preliminary data.</text>
</comment>
<accession>A0A853PWD4</accession>
<evidence type="ECO:0000313" key="2">
    <source>
        <dbReference type="Proteomes" id="UP000093197"/>
    </source>
</evidence>
<gene>
    <name evidence="1" type="ORF">AC094_10130</name>
</gene>
<name>A0A853PWD4_BACFG</name>
<proteinExistence type="predicted"/>
<dbReference type="Proteomes" id="UP000093197">
    <property type="component" value="Unassembled WGS sequence"/>
</dbReference>
<evidence type="ECO:0000313" key="1">
    <source>
        <dbReference type="EMBL" id="OCR34166.1"/>
    </source>
</evidence>
<organism evidence="1 2">
    <name type="scientific">Bacteroides fragilis</name>
    <dbReference type="NCBI Taxonomy" id="817"/>
    <lineage>
        <taxon>Bacteria</taxon>
        <taxon>Pseudomonadati</taxon>
        <taxon>Bacteroidota</taxon>
        <taxon>Bacteroidia</taxon>
        <taxon>Bacteroidales</taxon>
        <taxon>Bacteroidaceae</taxon>
        <taxon>Bacteroides</taxon>
    </lineage>
</organism>
<protein>
    <submittedName>
        <fullName evidence="1">Uncharacterized protein</fullName>
    </submittedName>
</protein>
<sequence>MNAKKGILTDTLFQFSFFKPYVVAINLLPQPPYYYTKNQYLYI</sequence>
<dbReference type="EMBL" id="LIDT01000012">
    <property type="protein sequence ID" value="OCR34166.1"/>
    <property type="molecule type" value="Genomic_DNA"/>
</dbReference>